<keyword evidence="2" id="KW-0808">Transferase</keyword>
<dbReference type="GO" id="GO:0006412">
    <property type="term" value="P:translation"/>
    <property type="evidence" value="ECO:0007669"/>
    <property type="project" value="UniProtKB-UniRule"/>
</dbReference>
<evidence type="ECO:0000313" key="3">
    <source>
        <dbReference type="Proteomes" id="UP000030700"/>
    </source>
</evidence>
<dbReference type="GO" id="GO:0050566">
    <property type="term" value="F:asparaginyl-tRNA synthase (glutamine-hydrolyzing) activity"/>
    <property type="evidence" value="ECO:0007669"/>
    <property type="project" value="RHEA"/>
</dbReference>
<dbReference type="NCBIfam" id="TIGR00135">
    <property type="entry name" value="gatC"/>
    <property type="match status" value="1"/>
</dbReference>
<dbReference type="EC" id="6.3.5.-" evidence="1"/>
<comment type="function">
    <text evidence="1">Allows the formation of correctly charged Asn-tRNA(Asn) or Gln-tRNA(Gln) through the transamidation of misacylated Asp-tRNA(Asn) or Glu-tRNA(Gln) in organisms which lack either or both of asparaginyl-tRNA or glutaminyl-tRNA synthetases. The reaction takes place in the presence of glutamine and ATP through an activated phospho-Asp-tRNA(Asn) or phospho-Glu-tRNA(Gln).</text>
</comment>
<dbReference type="PANTHER" id="PTHR15004:SF0">
    <property type="entry name" value="GLUTAMYL-TRNA(GLN) AMIDOTRANSFERASE SUBUNIT C, MITOCHONDRIAL"/>
    <property type="match status" value="1"/>
</dbReference>
<dbReference type="Pfam" id="PF02686">
    <property type="entry name" value="GatC"/>
    <property type="match status" value="1"/>
</dbReference>
<keyword evidence="3" id="KW-1185">Reference proteome</keyword>
<name>A0A081BSL2_9BACT</name>
<dbReference type="GO" id="GO:0050567">
    <property type="term" value="F:glutaminyl-tRNA synthase (glutamine-hydrolyzing) activity"/>
    <property type="evidence" value="ECO:0007669"/>
    <property type="project" value="UniProtKB-UniRule"/>
</dbReference>
<dbReference type="InterPro" id="IPR036113">
    <property type="entry name" value="Asp/Glu-ADT_sf_sub_c"/>
</dbReference>
<proteinExistence type="inferred from homology"/>
<dbReference type="SUPFAM" id="SSF141000">
    <property type="entry name" value="Glu-tRNAGln amidotransferase C subunit"/>
    <property type="match status" value="1"/>
</dbReference>
<dbReference type="GO" id="GO:0005524">
    <property type="term" value="F:ATP binding"/>
    <property type="evidence" value="ECO:0007669"/>
    <property type="project" value="UniProtKB-KW"/>
</dbReference>
<gene>
    <name evidence="1" type="primary">gatC</name>
    <name evidence="2" type="ORF">U14_05678</name>
</gene>
<evidence type="ECO:0000313" key="2">
    <source>
        <dbReference type="EMBL" id="GAK54393.1"/>
    </source>
</evidence>
<dbReference type="InterPro" id="IPR003837">
    <property type="entry name" value="GatC"/>
</dbReference>
<dbReference type="GO" id="GO:0070681">
    <property type="term" value="P:glutaminyl-tRNAGln biosynthesis via transamidation"/>
    <property type="evidence" value="ECO:0007669"/>
    <property type="project" value="TreeGrafter"/>
</dbReference>
<accession>A0A081BSL2</accession>
<organism evidence="2 3">
    <name type="scientific">Candidatus Moduliflexus flocculans</name>
    <dbReference type="NCBI Taxonomy" id="1499966"/>
    <lineage>
        <taxon>Bacteria</taxon>
        <taxon>Candidatus Moduliflexota</taxon>
        <taxon>Candidatus Moduliflexia</taxon>
        <taxon>Candidatus Moduliflexales</taxon>
        <taxon>Candidatus Moduliflexaceae</taxon>
    </lineage>
</organism>
<comment type="catalytic activity">
    <reaction evidence="1">
        <text>L-aspartyl-tRNA(Asn) + L-glutamine + ATP + H2O = L-asparaginyl-tRNA(Asn) + L-glutamate + ADP + phosphate + 2 H(+)</text>
        <dbReference type="Rhea" id="RHEA:14513"/>
        <dbReference type="Rhea" id="RHEA-COMP:9674"/>
        <dbReference type="Rhea" id="RHEA-COMP:9677"/>
        <dbReference type="ChEBI" id="CHEBI:15377"/>
        <dbReference type="ChEBI" id="CHEBI:15378"/>
        <dbReference type="ChEBI" id="CHEBI:29985"/>
        <dbReference type="ChEBI" id="CHEBI:30616"/>
        <dbReference type="ChEBI" id="CHEBI:43474"/>
        <dbReference type="ChEBI" id="CHEBI:58359"/>
        <dbReference type="ChEBI" id="CHEBI:78515"/>
        <dbReference type="ChEBI" id="CHEBI:78516"/>
        <dbReference type="ChEBI" id="CHEBI:456216"/>
    </reaction>
</comment>
<reference evidence="2 3" key="1">
    <citation type="journal article" date="2015" name="PeerJ">
        <title>First genomic representation of candidate bacterial phylum KSB3 points to enhanced environmental sensing as a trigger of wastewater bulking.</title>
        <authorList>
            <person name="Sekiguchi Y."/>
            <person name="Ohashi A."/>
            <person name="Parks D.H."/>
            <person name="Yamauchi T."/>
            <person name="Tyson G.W."/>
            <person name="Hugenholtz P."/>
        </authorList>
    </citation>
    <scope>NUCLEOTIDE SEQUENCE [LARGE SCALE GENOMIC DNA]</scope>
</reference>
<keyword evidence="1" id="KW-0436">Ligase</keyword>
<keyword evidence="1" id="KW-0648">Protein biosynthesis</keyword>
<keyword evidence="1" id="KW-0067">ATP-binding</keyword>
<dbReference type="STRING" id="1499966.U14_05678"/>
<dbReference type="HOGENOM" id="CLU_105899_1_2_0"/>
<dbReference type="GO" id="GO:0016740">
    <property type="term" value="F:transferase activity"/>
    <property type="evidence" value="ECO:0007669"/>
    <property type="project" value="UniProtKB-KW"/>
</dbReference>
<comment type="similarity">
    <text evidence="1">Belongs to the GatC family.</text>
</comment>
<dbReference type="AlphaFoldDB" id="A0A081BSL2"/>
<dbReference type="PANTHER" id="PTHR15004">
    <property type="entry name" value="GLUTAMYL-TRNA(GLN) AMIDOTRANSFERASE SUBUNIT C, MITOCHONDRIAL"/>
    <property type="match status" value="1"/>
</dbReference>
<dbReference type="GO" id="GO:0006450">
    <property type="term" value="P:regulation of translational fidelity"/>
    <property type="evidence" value="ECO:0007669"/>
    <property type="project" value="InterPro"/>
</dbReference>
<protein>
    <recommendedName>
        <fullName evidence="1">Aspartyl/glutamyl-tRNA(Asn/Gln) amidotransferase subunit C</fullName>
        <shortName evidence="1">Asp/Glu-ADT subunit C</shortName>
        <ecNumber evidence="1">6.3.5.-</ecNumber>
    </recommendedName>
</protein>
<dbReference type="Gene3D" id="1.10.20.60">
    <property type="entry name" value="Glu-tRNAGln amidotransferase C subunit, N-terminal domain"/>
    <property type="match status" value="1"/>
</dbReference>
<dbReference type="EMBL" id="DF820461">
    <property type="protein sequence ID" value="GAK54393.1"/>
    <property type="molecule type" value="Genomic_DNA"/>
</dbReference>
<evidence type="ECO:0000256" key="1">
    <source>
        <dbReference type="HAMAP-Rule" id="MF_00122"/>
    </source>
</evidence>
<keyword evidence="1" id="KW-0547">Nucleotide-binding</keyword>
<comment type="catalytic activity">
    <reaction evidence="1">
        <text>L-glutamyl-tRNA(Gln) + L-glutamine + ATP + H2O = L-glutaminyl-tRNA(Gln) + L-glutamate + ADP + phosphate + H(+)</text>
        <dbReference type="Rhea" id="RHEA:17521"/>
        <dbReference type="Rhea" id="RHEA-COMP:9681"/>
        <dbReference type="Rhea" id="RHEA-COMP:9684"/>
        <dbReference type="ChEBI" id="CHEBI:15377"/>
        <dbReference type="ChEBI" id="CHEBI:15378"/>
        <dbReference type="ChEBI" id="CHEBI:29985"/>
        <dbReference type="ChEBI" id="CHEBI:30616"/>
        <dbReference type="ChEBI" id="CHEBI:43474"/>
        <dbReference type="ChEBI" id="CHEBI:58359"/>
        <dbReference type="ChEBI" id="CHEBI:78520"/>
        <dbReference type="ChEBI" id="CHEBI:78521"/>
        <dbReference type="ChEBI" id="CHEBI:456216"/>
    </reaction>
</comment>
<dbReference type="HAMAP" id="MF_00122">
    <property type="entry name" value="GatC"/>
    <property type="match status" value="1"/>
</dbReference>
<dbReference type="Proteomes" id="UP000030700">
    <property type="component" value="Unassembled WGS sequence"/>
</dbReference>
<comment type="subunit">
    <text evidence="1">Heterotrimer of A, B and C subunits.</text>
</comment>
<sequence length="95" mass="10738">MKLTDTEVRHVAQLARLRLNDSQIHEMADTMSSILTYMETLNQVDTSQISPTSYVMNIDTAYRADEARPSFSVDDALANAPDRVGSFYRVPKIIE</sequence>